<comment type="caution">
    <text evidence="2">The sequence shown here is derived from an EMBL/GenBank/DDBJ whole genome shotgun (WGS) entry which is preliminary data.</text>
</comment>
<evidence type="ECO:0000313" key="2">
    <source>
        <dbReference type="EMBL" id="CAG8515088.1"/>
    </source>
</evidence>
<dbReference type="AlphaFoldDB" id="A0A9N9A2Q3"/>
<organism evidence="2 3">
    <name type="scientific">Cetraspora pellucida</name>
    <dbReference type="NCBI Taxonomy" id="1433469"/>
    <lineage>
        <taxon>Eukaryota</taxon>
        <taxon>Fungi</taxon>
        <taxon>Fungi incertae sedis</taxon>
        <taxon>Mucoromycota</taxon>
        <taxon>Glomeromycotina</taxon>
        <taxon>Glomeromycetes</taxon>
        <taxon>Diversisporales</taxon>
        <taxon>Gigasporaceae</taxon>
        <taxon>Cetraspora</taxon>
    </lineage>
</organism>
<keyword evidence="3" id="KW-1185">Reference proteome</keyword>
<gene>
    <name evidence="2" type="ORF">CPELLU_LOCUS3108</name>
</gene>
<feature type="non-terminal residue" evidence="2">
    <location>
        <position position="1"/>
    </location>
</feature>
<evidence type="ECO:0000256" key="1">
    <source>
        <dbReference type="SAM" id="MobiDB-lite"/>
    </source>
</evidence>
<sequence length="49" mass="5508">AKIFSRNNMEQNMITNSSNSTSTTHSNMLTHIDLFNIDKNTKAYIDAAC</sequence>
<feature type="region of interest" description="Disordered" evidence="1">
    <location>
        <begin position="1"/>
        <end position="22"/>
    </location>
</feature>
<protein>
    <submittedName>
        <fullName evidence="2">1737_t:CDS:1</fullName>
    </submittedName>
</protein>
<dbReference type="EMBL" id="CAJVQA010001454">
    <property type="protein sequence ID" value="CAG8515088.1"/>
    <property type="molecule type" value="Genomic_DNA"/>
</dbReference>
<proteinExistence type="predicted"/>
<evidence type="ECO:0000313" key="3">
    <source>
        <dbReference type="Proteomes" id="UP000789759"/>
    </source>
</evidence>
<name>A0A9N9A2Q3_9GLOM</name>
<feature type="compositionally biased region" description="Polar residues" evidence="1">
    <location>
        <begin position="1"/>
        <end position="14"/>
    </location>
</feature>
<accession>A0A9N9A2Q3</accession>
<reference evidence="2" key="1">
    <citation type="submission" date="2021-06" db="EMBL/GenBank/DDBJ databases">
        <authorList>
            <person name="Kallberg Y."/>
            <person name="Tangrot J."/>
            <person name="Rosling A."/>
        </authorList>
    </citation>
    <scope>NUCLEOTIDE SEQUENCE</scope>
    <source>
        <strain evidence="2">FL966</strain>
    </source>
</reference>
<dbReference type="Proteomes" id="UP000789759">
    <property type="component" value="Unassembled WGS sequence"/>
</dbReference>